<dbReference type="SUPFAM" id="SSF53474">
    <property type="entry name" value="alpha/beta-Hydrolases"/>
    <property type="match status" value="1"/>
</dbReference>
<gene>
    <name evidence="3" type="ORF">NEMBOFW57_000119</name>
</gene>
<sequence>MAIFHAPDNTPLFYRTYTPSSTPHNPSTPSPSPSHQPLTLVFLHGWPMSSRMFDQLIVPLVETHRFPVIAPDRRGFGNSHWSTPATGEVTFDTFVQDAVALLEHALQQTNPGGPFVFVAASMGCIESVLVRAASAVLKEACKGLVWLGPNMPWSLSCEECPGAPSKELWDGLIEGFRGPGSKDFIHAAIPGVFRTDLGNNVGEHTLGFFEGLVAQADPVALERTVVLICQKEMAGELRAWAAAAAEEEKEKVPILILHGDSDGGMPLETSAAVVHEILPWSQLKVYEKAGHAVATLLSTASAERNTKDFTGLGQIRTLYIGRGHDDLGCLTSAGKWTTNESLCGVFAAEQISDVTFHLFAPTTFGNAGPIAGREVLRYGQYGVMATDAEDSPPSLTEDALNIHFYSGSEKGKWVWLGWKPLGDDVHE</sequence>
<feature type="region of interest" description="Disordered" evidence="1">
    <location>
        <begin position="15"/>
        <end position="35"/>
    </location>
</feature>
<dbReference type="Proteomes" id="UP001197093">
    <property type="component" value="Unassembled WGS sequence"/>
</dbReference>
<dbReference type="PANTHER" id="PTHR43689">
    <property type="entry name" value="HYDROLASE"/>
    <property type="match status" value="1"/>
</dbReference>
<dbReference type="PANTHER" id="PTHR43689:SF8">
    <property type="entry name" value="ALPHA_BETA-HYDROLASES SUPERFAMILY PROTEIN"/>
    <property type="match status" value="1"/>
</dbReference>
<dbReference type="EMBL" id="JAHCVI010000001">
    <property type="protein sequence ID" value="KAG7290123.1"/>
    <property type="molecule type" value="Genomic_DNA"/>
</dbReference>
<evidence type="ECO:0000259" key="2">
    <source>
        <dbReference type="Pfam" id="PF12697"/>
    </source>
</evidence>
<dbReference type="AlphaFoldDB" id="A0AAD4F3G9"/>
<evidence type="ECO:0000256" key="1">
    <source>
        <dbReference type="SAM" id="MobiDB-lite"/>
    </source>
</evidence>
<dbReference type="InterPro" id="IPR000073">
    <property type="entry name" value="AB_hydrolase_1"/>
</dbReference>
<protein>
    <recommendedName>
        <fullName evidence="2">AB hydrolase-1 domain-containing protein</fullName>
    </recommendedName>
</protein>
<comment type="caution">
    <text evidence="3">The sequence shown here is derived from an EMBL/GenBank/DDBJ whole genome shotgun (WGS) entry which is preliminary data.</text>
</comment>
<keyword evidence="4" id="KW-1185">Reference proteome</keyword>
<reference evidence="3" key="1">
    <citation type="submission" date="2023-02" db="EMBL/GenBank/DDBJ databases">
        <authorList>
            <person name="Palmer J.M."/>
        </authorList>
    </citation>
    <scope>NUCLEOTIDE SEQUENCE</scope>
    <source>
        <strain evidence="3">FW57</strain>
    </source>
</reference>
<accession>A0AAD4F3G9</accession>
<dbReference type="InterPro" id="IPR029058">
    <property type="entry name" value="AB_hydrolase_fold"/>
</dbReference>
<organism evidence="3 4">
    <name type="scientific">Staphylotrichum longicolle</name>
    <dbReference type="NCBI Taxonomy" id="669026"/>
    <lineage>
        <taxon>Eukaryota</taxon>
        <taxon>Fungi</taxon>
        <taxon>Dikarya</taxon>
        <taxon>Ascomycota</taxon>
        <taxon>Pezizomycotina</taxon>
        <taxon>Sordariomycetes</taxon>
        <taxon>Sordariomycetidae</taxon>
        <taxon>Sordariales</taxon>
        <taxon>Chaetomiaceae</taxon>
        <taxon>Staphylotrichum</taxon>
    </lineage>
</organism>
<feature type="domain" description="AB hydrolase-1" evidence="2">
    <location>
        <begin position="40"/>
        <end position="293"/>
    </location>
</feature>
<name>A0AAD4F3G9_9PEZI</name>
<evidence type="ECO:0000313" key="4">
    <source>
        <dbReference type="Proteomes" id="UP001197093"/>
    </source>
</evidence>
<proteinExistence type="predicted"/>
<dbReference type="Gene3D" id="3.40.50.1820">
    <property type="entry name" value="alpha/beta hydrolase"/>
    <property type="match status" value="1"/>
</dbReference>
<evidence type="ECO:0000313" key="3">
    <source>
        <dbReference type="EMBL" id="KAG7290123.1"/>
    </source>
</evidence>
<dbReference type="Pfam" id="PF12697">
    <property type="entry name" value="Abhydrolase_6"/>
    <property type="match status" value="1"/>
</dbReference>